<evidence type="ECO:0000313" key="2">
    <source>
        <dbReference type="Proteomes" id="UP000004835"/>
    </source>
</evidence>
<dbReference type="EMBL" id="AEWT01000010">
    <property type="protein sequence ID" value="EGC69794.1"/>
    <property type="molecule type" value="Genomic_DNA"/>
</dbReference>
<dbReference type="HOGENOM" id="CLU_3007036_0_0_9"/>
<evidence type="ECO:0000313" key="1">
    <source>
        <dbReference type="EMBL" id="EGC69794.1"/>
    </source>
</evidence>
<reference evidence="1 2" key="1">
    <citation type="submission" date="2011-01" db="EMBL/GenBank/DDBJ databases">
        <authorList>
            <person name="Muzny D."/>
            <person name="Qin X."/>
            <person name="Deng J."/>
            <person name="Jiang H."/>
            <person name="Liu Y."/>
            <person name="Qu J."/>
            <person name="Song X.-Z."/>
            <person name="Zhang L."/>
            <person name="Thornton R."/>
            <person name="Coyle M."/>
            <person name="Francisco L."/>
            <person name="Jackson L."/>
            <person name="Javaid M."/>
            <person name="Korchina V."/>
            <person name="Kovar C."/>
            <person name="Mata R."/>
            <person name="Mathew T."/>
            <person name="Ngo R."/>
            <person name="Nguyen L."/>
            <person name="Nguyen N."/>
            <person name="Okwuonu G."/>
            <person name="Ongeri F."/>
            <person name="Pham C."/>
            <person name="Simmons D."/>
            <person name="Wilczek-Boney K."/>
            <person name="Hale W."/>
            <person name="Jakkamsetti A."/>
            <person name="Pham P."/>
            <person name="Ruth R."/>
            <person name="San Lucas F."/>
            <person name="Warren J."/>
            <person name="Zhang J."/>
            <person name="Zhao Z."/>
            <person name="Zhou C."/>
            <person name="Zhu D."/>
            <person name="Lee S."/>
            <person name="Bess C."/>
            <person name="Blankenburg K."/>
            <person name="Forbes L."/>
            <person name="Fu Q."/>
            <person name="Gubbala S."/>
            <person name="Hirani K."/>
            <person name="Jayaseelan J.C."/>
            <person name="Lara F."/>
            <person name="Munidasa M."/>
            <person name="Palculict T."/>
            <person name="Patil S."/>
            <person name="Pu L.-L."/>
            <person name="Saada N."/>
            <person name="Tang L."/>
            <person name="Weissenberger G."/>
            <person name="Zhu Y."/>
            <person name="Hemphill L."/>
            <person name="Shang Y."/>
            <person name="Youmans B."/>
            <person name="Ayvaz T."/>
            <person name="Ross M."/>
            <person name="Santibanez J."/>
            <person name="Aqrawi P."/>
            <person name="Gross S."/>
            <person name="Joshi V."/>
            <person name="Fowler G."/>
            <person name="Nazareth L."/>
            <person name="Reid J."/>
            <person name="Worley K."/>
            <person name="Petrosino J."/>
            <person name="Highlander S."/>
            <person name="Gibbs R."/>
        </authorList>
    </citation>
    <scope>NUCLEOTIDE SEQUENCE [LARGE SCALE GENOMIC DNA]</scope>
    <source>
        <strain evidence="1 2">ATCC 12755</strain>
    </source>
</reference>
<dbReference type="AlphaFoldDB" id="F0EI94"/>
<sequence length="56" mass="6381">MIAFLLKPPTGSVYQISSFLYGCTYGEDKKTASSFWTKQERAMLQNQLGLFNEHFG</sequence>
<proteinExistence type="predicted"/>
<accession>F0EI94</accession>
<dbReference type="PROSITE" id="PS51257">
    <property type="entry name" value="PROKAR_LIPOPROTEIN"/>
    <property type="match status" value="1"/>
</dbReference>
<name>F0EI94_ENTCA</name>
<gene>
    <name evidence="1" type="ORF">HMPREF9087_1182</name>
</gene>
<organism evidence="1 2">
    <name type="scientific">Enterococcus casseliflavus ATCC 12755</name>
    <dbReference type="NCBI Taxonomy" id="888066"/>
    <lineage>
        <taxon>Bacteria</taxon>
        <taxon>Bacillati</taxon>
        <taxon>Bacillota</taxon>
        <taxon>Bacilli</taxon>
        <taxon>Lactobacillales</taxon>
        <taxon>Enterococcaceae</taxon>
        <taxon>Enterococcus</taxon>
    </lineage>
</organism>
<dbReference type="Proteomes" id="UP000004835">
    <property type="component" value="Unassembled WGS sequence"/>
</dbReference>
<protein>
    <submittedName>
        <fullName evidence="1">Uncharacterized protein</fullName>
    </submittedName>
</protein>
<comment type="caution">
    <text evidence="1">The sequence shown here is derived from an EMBL/GenBank/DDBJ whole genome shotgun (WGS) entry which is preliminary data.</text>
</comment>